<dbReference type="EMBL" id="LVVZ01000041">
    <property type="protein sequence ID" value="OKL42623.1"/>
    <property type="molecule type" value="Genomic_DNA"/>
</dbReference>
<evidence type="ECO:0000313" key="7">
    <source>
        <dbReference type="EMBL" id="OKL42623.1"/>
    </source>
</evidence>
<dbReference type="GO" id="GO:0042910">
    <property type="term" value="F:xenobiotic transmembrane transporter activity"/>
    <property type="evidence" value="ECO:0007669"/>
    <property type="project" value="InterPro"/>
</dbReference>
<feature type="transmembrane region" description="Helical" evidence="6">
    <location>
        <begin position="188"/>
        <end position="211"/>
    </location>
</feature>
<feature type="transmembrane region" description="Helical" evidence="6">
    <location>
        <begin position="163"/>
        <end position="182"/>
    </location>
</feature>
<dbReference type="InterPro" id="IPR044644">
    <property type="entry name" value="DinF-like"/>
</dbReference>
<keyword evidence="3 6" id="KW-0812">Transmembrane</keyword>
<feature type="transmembrane region" description="Helical" evidence="6">
    <location>
        <begin position="313"/>
        <end position="333"/>
    </location>
</feature>
<evidence type="ECO:0000256" key="4">
    <source>
        <dbReference type="ARBA" id="ARBA00022989"/>
    </source>
</evidence>
<reference evidence="7 8" key="1">
    <citation type="submission" date="2016-03" db="EMBL/GenBank/DDBJ databases">
        <title>Genome sequence of Nesiotobacter sp. nov., a moderately halophilic alphaproteobacterium isolated from the Yellow Sea, China.</title>
        <authorList>
            <person name="Zhang G."/>
            <person name="Zhang R."/>
        </authorList>
    </citation>
    <scope>NUCLEOTIDE SEQUENCE [LARGE SCALE GENOMIC DNA]</scope>
    <source>
        <strain evidence="7 8">WB1-6</strain>
    </source>
</reference>
<feature type="transmembrane region" description="Helical" evidence="6">
    <location>
        <begin position="131"/>
        <end position="156"/>
    </location>
</feature>
<evidence type="ECO:0000256" key="2">
    <source>
        <dbReference type="ARBA" id="ARBA00010199"/>
    </source>
</evidence>
<comment type="caution">
    <text evidence="7">The sequence shown here is derived from an EMBL/GenBank/DDBJ whole genome shotgun (WGS) entry which is preliminary data.</text>
</comment>
<evidence type="ECO:0000256" key="3">
    <source>
        <dbReference type="ARBA" id="ARBA00022692"/>
    </source>
</evidence>
<feature type="transmembrane region" description="Helical" evidence="6">
    <location>
        <begin position="89"/>
        <end position="111"/>
    </location>
</feature>
<gene>
    <name evidence="7" type="ORF">A3843_18420</name>
</gene>
<sequence length="443" mass="47746">MSQSFAVTNRLFLSISIPMTLAYISTPLLGLVDTAVIGQIDNAALLGGLAVGSVIFDIVFVTFNFLRSGTTGLAAQAFGAGNSTEIKAVLFRAVLLGLACGIVLFAIHPPILSVGLNLLGGSEEVQAAASAYFTVRILAAPLSLANYAILGWFLGLGKAKTGLFIQTFLNGVNIVLSVWFVLGLDWGITGVAAATGISELLTLLLGAALAYRHMTGDAYPTWRQVLDKDKLIAMMTLNRDIMIRSFTLLFAFAFFTARSADQGDTILAANAVLEKFLLIAGYFLDGNAVAAEQIAGRAVGARYRPAFRRAVRLSLLWGFGLGGFGTLVFLGTGTYIVDFMTVNDQVRQVARDYMLWASLGPVVGTLAYQMDGVFIGATWSKDMRNMMLISLAVFLASYYALFPQLGNHGLWLAMLIFLSARGLSLLYMCRLREEQQFCPKPAE</sequence>
<feature type="transmembrane region" description="Helical" evidence="6">
    <location>
        <begin position="12"/>
        <end position="32"/>
    </location>
</feature>
<dbReference type="NCBIfam" id="TIGR00797">
    <property type="entry name" value="matE"/>
    <property type="match status" value="1"/>
</dbReference>
<dbReference type="Pfam" id="PF01554">
    <property type="entry name" value="MatE"/>
    <property type="match status" value="2"/>
</dbReference>
<proteinExistence type="inferred from homology"/>
<organism evidence="7 8">
    <name type="scientific">Pseudovibrio exalbescens</name>
    <dbReference type="NCBI Taxonomy" id="197461"/>
    <lineage>
        <taxon>Bacteria</taxon>
        <taxon>Pseudomonadati</taxon>
        <taxon>Pseudomonadota</taxon>
        <taxon>Alphaproteobacteria</taxon>
        <taxon>Hyphomicrobiales</taxon>
        <taxon>Stappiaceae</taxon>
        <taxon>Pseudovibrio</taxon>
    </lineage>
</organism>
<dbReference type="CDD" id="cd13136">
    <property type="entry name" value="MATE_DinF_like"/>
    <property type="match status" value="1"/>
</dbReference>
<feature type="transmembrane region" description="Helical" evidence="6">
    <location>
        <begin position="44"/>
        <end position="66"/>
    </location>
</feature>
<evidence type="ECO:0000313" key="8">
    <source>
        <dbReference type="Proteomes" id="UP000185783"/>
    </source>
</evidence>
<name>A0A1U7JD11_9HYPH</name>
<evidence type="ECO:0000256" key="1">
    <source>
        <dbReference type="ARBA" id="ARBA00004141"/>
    </source>
</evidence>
<evidence type="ECO:0000256" key="6">
    <source>
        <dbReference type="SAM" id="Phobius"/>
    </source>
</evidence>
<feature type="transmembrane region" description="Helical" evidence="6">
    <location>
        <begin position="353"/>
        <end position="374"/>
    </location>
</feature>
<dbReference type="GO" id="GO:0005886">
    <property type="term" value="C:plasma membrane"/>
    <property type="evidence" value="ECO:0007669"/>
    <property type="project" value="TreeGrafter"/>
</dbReference>
<dbReference type="InterPro" id="IPR002528">
    <property type="entry name" value="MATE_fam"/>
</dbReference>
<comment type="subcellular location">
    <subcellularLocation>
        <location evidence="1">Membrane</location>
        <topology evidence="1">Multi-pass membrane protein</topology>
    </subcellularLocation>
</comment>
<protein>
    <submittedName>
        <fullName evidence="7">MATE family efflux transporter</fullName>
    </submittedName>
</protein>
<accession>A0A1U7JD11</accession>
<dbReference type="AlphaFoldDB" id="A0A1U7JD11"/>
<feature type="transmembrane region" description="Helical" evidence="6">
    <location>
        <begin position="241"/>
        <end position="260"/>
    </location>
</feature>
<keyword evidence="5 6" id="KW-0472">Membrane</keyword>
<keyword evidence="4 6" id="KW-1133">Transmembrane helix</keyword>
<keyword evidence="8" id="KW-1185">Reference proteome</keyword>
<comment type="similarity">
    <text evidence="2">Belongs to the multi antimicrobial extrusion (MATE) (TC 2.A.66.1) family.</text>
</comment>
<dbReference type="GO" id="GO:0015297">
    <property type="term" value="F:antiporter activity"/>
    <property type="evidence" value="ECO:0007669"/>
    <property type="project" value="InterPro"/>
</dbReference>
<dbReference type="STRING" id="197461.A3843_18420"/>
<dbReference type="RefSeq" id="WP_028482660.1">
    <property type="nucleotide sequence ID" value="NZ_LVVZ01000041.1"/>
</dbReference>
<dbReference type="PANTHER" id="PTHR42893:SF46">
    <property type="entry name" value="PROTEIN DETOXIFICATION 44, CHLOROPLASTIC"/>
    <property type="match status" value="1"/>
</dbReference>
<dbReference type="Proteomes" id="UP000185783">
    <property type="component" value="Unassembled WGS sequence"/>
</dbReference>
<feature type="transmembrane region" description="Helical" evidence="6">
    <location>
        <begin position="386"/>
        <end position="402"/>
    </location>
</feature>
<feature type="transmembrane region" description="Helical" evidence="6">
    <location>
        <begin position="408"/>
        <end position="427"/>
    </location>
</feature>
<evidence type="ECO:0000256" key="5">
    <source>
        <dbReference type="ARBA" id="ARBA00023136"/>
    </source>
</evidence>
<dbReference type="PANTHER" id="PTHR42893">
    <property type="entry name" value="PROTEIN DETOXIFICATION 44, CHLOROPLASTIC-RELATED"/>
    <property type="match status" value="1"/>
</dbReference>